<dbReference type="Gene3D" id="1.10.10.10">
    <property type="entry name" value="Winged helix-like DNA-binding domain superfamily/Winged helix DNA-binding domain"/>
    <property type="match status" value="1"/>
</dbReference>
<evidence type="ECO:0000256" key="3">
    <source>
        <dbReference type="ARBA" id="ARBA00023163"/>
    </source>
</evidence>
<dbReference type="Proteomes" id="UP000676409">
    <property type="component" value="Chromosome"/>
</dbReference>
<dbReference type="EMBL" id="CP073078">
    <property type="protein sequence ID" value="QUD87691.1"/>
    <property type="molecule type" value="Genomic_DNA"/>
</dbReference>
<dbReference type="SUPFAM" id="SSF55781">
    <property type="entry name" value="GAF domain-like"/>
    <property type="match status" value="1"/>
</dbReference>
<dbReference type="AlphaFoldDB" id="A0A975IVU2"/>
<protein>
    <submittedName>
        <fullName evidence="6">IclR family transcriptional regulator</fullName>
    </submittedName>
</protein>
<keyword evidence="1" id="KW-0805">Transcription regulation</keyword>
<evidence type="ECO:0000259" key="4">
    <source>
        <dbReference type="PROSITE" id="PS51077"/>
    </source>
</evidence>
<accession>A0A975IVU2</accession>
<proteinExistence type="predicted"/>
<feature type="domain" description="IclR-ED" evidence="5">
    <location>
        <begin position="83"/>
        <end position="260"/>
    </location>
</feature>
<dbReference type="Gene3D" id="3.30.450.40">
    <property type="match status" value="1"/>
</dbReference>
<dbReference type="GO" id="GO:0003677">
    <property type="term" value="F:DNA binding"/>
    <property type="evidence" value="ECO:0007669"/>
    <property type="project" value="UniProtKB-KW"/>
</dbReference>
<name>A0A975IVU2_9CAUL</name>
<keyword evidence="7" id="KW-1185">Reference proteome</keyword>
<evidence type="ECO:0000313" key="7">
    <source>
        <dbReference type="Proteomes" id="UP000676409"/>
    </source>
</evidence>
<dbReference type="KEGG" id="caul:KCG34_22015"/>
<dbReference type="PANTHER" id="PTHR30136">
    <property type="entry name" value="HELIX-TURN-HELIX TRANSCRIPTIONAL REGULATOR, ICLR FAMILY"/>
    <property type="match status" value="1"/>
</dbReference>
<keyword evidence="2" id="KW-0238">DNA-binding</keyword>
<dbReference type="InterPro" id="IPR050707">
    <property type="entry name" value="HTH_MetabolicPath_Reg"/>
</dbReference>
<dbReference type="SUPFAM" id="SSF46785">
    <property type="entry name" value="Winged helix' DNA-binding domain"/>
    <property type="match status" value="1"/>
</dbReference>
<gene>
    <name evidence="6" type="ORF">KCG34_22015</name>
</gene>
<dbReference type="InterPro" id="IPR036390">
    <property type="entry name" value="WH_DNA-bd_sf"/>
</dbReference>
<dbReference type="RefSeq" id="WP_211937741.1">
    <property type="nucleotide sequence ID" value="NZ_CP073078.1"/>
</dbReference>
<evidence type="ECO:0000313" key="6">
    <source>
        <dbReference type="EMBL" id="QUD87691.1"/>
    </source>
</evidence>
<dbReference type="GO" id="GO:0045892">
    <property type="term" value="P:negative regulation of DNA-templated transcription"/>
    <property type="evidence" value="ECO:0007669"/>
    <property type="project" value="TreeGrafter"/>
</dbReference>
<evidence type="ECO:0000256" key="1">
    <source>
        <dbReference type="ARBA" id="ARBA00023015"/>
    </source>
</evidence>
<reference evidence="6" key="1">
    <citation type="submission" date="2021-04" db="EMBL/GenBank/DDBJ databases">
        <title>The complete genome sequence of Caulobacter sp. S6.</title>
        <authorList>
            <person name="Tang Y."/>
            <person name="Ouyang W."/>
            <person name="Liu Q."/>
            <person name="Huang B."/>
            <person name="Guo Z."/>
            <person name="Lei P."/>
        </authorList>
    </citation>
    <scope>NUCLEOTIDE SEQUENCE</scope>
    <source>
        <strain evidence="6">S6</strain>
    </source>
</reference>
<evidence type="ECO:0000259" key="5">
    <source>
        <dbReference type="PROSITE" id="PS51078"/>
    </source>
</evidence>
<dbReference type="PROSITE" id="PS51077">
    <property type="entry name" value="HTH_ICLR"/>
    <property type="match status" value="1"/>
</dbReference>
<dbReference type="Pfam" id="PF09339">
    <property type="entry name" value="HTH_IclR"/>
    <property type="match status" value="1"/>
</dbReference>
<dbReference type="InterPro" id="IPR036388">
    <property type="entry name" value="WH-like_DNA-bd_sf"/>
</dbReference>
<dbReference type="PANTHER" id="PTHR30136:SF7">
    <property type="entry name" value="HTH-TYPE TRANSCRIPTIONAL REGULATOR KDGR-RELATED"/>
    <property type="match status" value="1"/>
</dbReference>
<evidence type="ECO:0000256" key="2">
    <source>
        <dbReference type="ARBA" id="ARBA00023125"/>
    </source>
</evidence>
<organism evidence="6 7">
    <name type="scientific">Phenylobacterium montanum</name>
    <dbReference type="NCBI Taxonomy" id="2823693"/>
    <lineage>
        <taxon>Bacteria</taxon>
        <taxon>Pseudomonadati</taxon>
        <taxon>Pseudomonadota</taxon>
        <taxon>Alphaproteobacteria</taxon>
        <taxon>Caulobacterales</taxon>
        <taxon>Caulobacteraceae</taxon>
        <taxon>Phenylobacterium</taxon>
    </lineage>
</organism>
<feature type="domain" description="HTH iclR-type" evidence="4">
    <location>
        <begin position="20"/>
        <end position="82"/>
    </location>
</feature>
<dbReference type="Pfam" id="PF01614">
    <property type="entry name" value="IclR_C"/>
    <property type="match status" value="1"/>
</dbReference>
<dbReference type="SMART" id="SM00346">
    <property type="entry name" value="HTH_ICLR"/>
    <property type="match status" value="1"/>
</dbReference>
<dbReference type="PROSITE" id="PS51078">
    <property type="entry name" value="ICLR_ED"/>
    <property type="match status" value="1"/>
</dbReference>
<sequence length="261" mass="27698">MSLDDAEPDSEADGPRRYRAPALEKGLDILELLARQGSAMTTSQISAALDRSVSELFRMVQVLEYRGYIEPAADGDGYELSSKLFALAMTRAPVRTLMEAALPVMRQLSAEARQSCHLAIASDDQMVVVARVENPGYVGFSVRPGYRRPLTDSTSGAVLMAFQPEAARQALFARLAPGGRMSAAAFARRAEAIRAQGCEQAPSAFVEGVIDISAPVMGPHGAVAALTIPYMQSRPVAMTIEAAIAALQAAAGRISAELQGT</sequence>
<dbReference type="InterPro" id="IPR029016">
    <property type="entry name" value="GAF-like_dom_sf"/>
</dbReference>
<dbReference type="InterPro" id="IPR014757">
    <property type="entry name" value="Tscrpt_reg_IclR_C"/>
</dbReference>
<dbReference type="InterPro" id="IPR005471">
    <property type="entry name" value="Tscrpt_reg_IclR_N"/>
</dbReference>
<dbReference type="GO" id="GO:0003700">
    <property type="term" value="F:DNA-binding transcription factor activity"/>
    <property type="evidence" value="ECO:0007669"/>
    <property type="project" value="TreeGrafter"/>
</dbReference>
<keyword evidence="3" id="KW-0804">Transcription</keyword>